<reference evidence="2" key="1">
    <citation type="journal article" date="2019" name="Int. J. Syst. Evol. Microbiol.">
        <title>The Global Catalogue of Microorganisms (GCM) 10K type strain sequencing project: providing services to taxonomists for standard genome sequencing and annotation.</title>
        <authorList>
            <consortium name="The Broad Institute Genomics Platform"/>
            <consortium name="The Broad Institute Genome Sequencing Center for Infectious Disease"/>
            <person name="Wu L."/>
            <person name="Ma J."/>
        </authorList>
    </citation>
    <scope>NUCLEOTIDE SEQUENCE [LARGE SCALE GENOMIC DNA]</scope>
    <source>
        <strain evidence="2">JCM 15614</strain>
    </source>
</reference>
<evidence type="ECO:0000313" key="2">
    <source>
        <dbReference type="Proteomes" id="UP001499924"/>
    </source>
</evidence>
<dbReference type="CDD" id="cd07812">
    <property type="entry name" value="SRPBCC"/>
    <property type="match status" value="1"/>
</dbReference>
<dbReference type="InterPro" id="IPR019587">
    <property type="entry name" value="Polyketide_cyclase/dehydratase"/>
</dbReference>
<accession>A0ABP6NMH3</accession>
<comment type="caution">
    <text evidence="1">The sequence shown here is derived from an EMBL/GenBank/DDBJ whole genome shotgun (WGS) entry which is preliminary data.</text>
</comment>
<dbReference type="Pfam" id="PF10604">
    <property type="entry name" value="Polyketide_cyc2"/>
    <property type="match status" value="1"/>
</dbReference>
<gene>
    <name evidence="1" type="ORF">GCM10010531_00130</name>
</gene>
<protein>
    <recommendedName>
        <fullName evidence="3">Polyketide cyclase / dehydrase and lipid transport</fullName>
    </recommendedName>
</protein>
<dbReference type="SUPFAM" id="SSF55961">
    <property type="entry name" value="Bet v1-like"/>
    <property type="match status" value="1"/>
</dbReference>
<dbReference type="InterPro" id="IPR023393">
    <property type="entry name" value="START-like_dom_sf"/>
</dbReference>
<sequence length="159" mass="18078">MSRVQKNSRVDVDVDAPVQDVWAVVADVTRVGEWSHECRSAQWSSGTGQAVPGARFRGRNRARGLSWSRTCEIVAVDEPHEIVWRTVPSWLFPDSTEWRIGLQPSGRGTRVTQTFRVLRAPWLLDRVYAQLIPAHRDRDARLEADLVRLGAAARRAVRR</sequence>
<name>A0ABP6NMH3_9ACTN</name>
<dbReference type="Proteomes" id="UP001499924">
    <property type="component" value="Unassembled WGS sequence"/>
</dbReference>
<proteinExistence type="predicted"/>
<dbReference type="Gene3D" id="3.30.530.20">
    <property type="match status" value="1"/>
</dbReference>
<dbReference type="EMBL" id="BAAAVV010000001">
    <property type="protein sequence ID" value="GAA3153293.1"/>
    <property type="molecule type" value="Genomic_DNA"/>
</dbReference>
<organism evidence="1 2">
    <name type="scientific">Blastococcus jejuensis</name>
    <dbReference type="NCBI Taxonomy" id="351224"/>
    <lineage>
        <taxon>Bacteria</taxon>
        <taxon>Bacillati</taxon>
        <taxon>Actinomycetota</taxon>
        <taxon>Actinomycetes</taxon>
        <taxon>Geodermatophilales</taxon>
        <taxon>Geodermatophilaceae</taxon>
        <taxon>Blastococcus</taxon>
    </lineage>
</organism>
<dbReference type="RefSeq" id="WP_344686437.1">
    <property type="nucleotide sequence ID" value="NZ_BAAAVV010000001.1"/>
</dbReference>
<keyword evidence="2" id="KW-1185">Reference proteome</keyword>
<evidence type="ECO:0008006" key="3">
    <source>
        <dbReference type="Google" id="ProtNLM"/>
    </source>
</evidence>
<evidence type="ECO:0000313" key="1">
    <source>
        <dbReference type="EMBL" id="GAA3153293.1"/>
    </source>
</evidence>